<evidence type="ECO:0000256" key="1">
    <source>
        <dbReference type="SAM" id="Phobius"/>
    </source>
</evidence>
<evidence type="ECO:0000313" key="2">
    <source>
        <dbReference type="EMBL" id="MDK2562394.1"/>
    </source>
</evidence>
<reference evidence="2 3" key="1">
    <citation type="submission" date="2023-05" db="EMBL/GenBank/DDBJ databases">
        <title>Rombocin, a short stable natural nisin variant, displays selective antimicrobial activity against Listeria monocytogenes and employs dual mode of action to kill target bacterial strains.</title>
        <authorList>
            <person name="Wambui J."/>
            <person name="Stephan R."/>
            <person name="Kuipers O.P."/>
        </authorList>
    </citation>
    <scope>NUCLEOTIDE SEQUENCE [LARGE SCALE GENOMIC DNA]</scope>
    <source>
        <strain evidence="2 3">RC002</strain>
    </source>
</reference>
<proteinExistence type="predicted"/>
<comment type="caution">
    <text evidence="2">The sequence shown here is derived from an EMBL/GenBank/DDBJ whole genome shotgun (WGS) entry which is preliminary data.</text>
</comment>
<keyword evidence="1" id="KW-0812">Transmembrane</keyword>
<protein>
    <submittedName>
        <fullName evidence="2">Uncharacterized protein</fullName>
    </submittedName>
</protein>
<keyword evidence="3" id="KW-1185">Reference proteome</keyword>
<evidence type="ECO:0000313" key="3">
    <source>
        <dbReference type="Proteomes" id="UP001301012"/>
    </source>
</evidence>
<feature type="transmembrane region" description="Helical" evidence="1">
    <location>
        <begin position="7"/>
        <end position="32"/>
    </location>
</feature>
<dbReference type="RefSeq" id="WP_284131374.1">
    <property type="nucleotide sequence ID" value="NZ_JASKYM010000001.1"/>
</dbReference>
<sequence>MEKIKKILLGAIYGILTLGSLSIIASAFLLITSQEISIQNRFLTVVSNAESATVRASVILISIFALVGSVLNFLDTKKSNSSI</sequence>
<dbReference type="EMBL" id="JASKYM010000001">
    <property type="protein sequence ID" value="MDK2562394.1"/>
    <property type="molecule type" value="Genomic_DNA"/>
</dbReference>
<accession>A0ABT7E640</accession>
<name>A0ABT7E640_9FIRM</name>
<keyword evidence="1" id="KW-1133">Transmembrane helix</keyword>
<organism evidence="2 3">
    <name type="scientific">Romboutsia sedimentorum</name>
    <dbReference type="NCBI Taxonomy" id="1368474"/>
    <lineage>
        <taxon>Bacteria</taxon>
        <taxon>Bacillati</taxon>
        <taxon>Bacillota</taxon>
        <taxon>Clostridia</taxon>
        <taxon>Peptostreptococcales</taxon>
        <taxon>Peptostreptococcaceae</taxon>
        <taxon>Romboutsia</taxon>
    </lineage>
</organism>
<gene>
    <name evidence="2" type="ORF">QOZ84_02445</name>
</gene>
<keyword evidence="1" id="KW-0472">Membrane</keyword>
<dbReference type="Proteomes" id="UP001301012">
    <property type="component" value="Unassembled WGS sequence"/>
</dbReference>
<feature type="transmembrane region" description="Helical" evidence="1">
    <location>
        <begin position="52"/>
        <end position="74"/>
    </location>
</feature>